<proteinExistence type="predicted"/>
<keyword evidence="2" id="KW-1185">Reference proteome</keyword>
<organism evidence="1 2">
    <name type="scientific">Roseomonas alba</name>
    <dbReference type="NCBI Taxonomy" id="2846776"/>
    <lineage>
        <taxon>Bacteria</taxon>
        <taxon>Pseudomonadati</taxon>
        <taxon>Pseudomonadota</taxon>
        <taxon>Alphaproteobacteria</taxon>
        <taxon>Acetobacterales</taxon>
        <taxon>Roseomonadaceae</taxon>
        <taxon>Roseomonas</taxon>
    </lineage>
</organism>
<reference evidence="1 2" key="1">
    <citation type="submission" date="2021-07" db="EMBL/GenBank/DDBJ databases">
        <authorList>
            <person name="So Y."/>
        </authorList>
    </citation>
    <scope>NUCLEOTIDE SEQUENCE [LARGE SCALE GENOMIC DNA]</scope>
    <source>
        <strain evidence="1 2">HJA6</strain>
    </source>
</reference>
<dbReference type="EMBL" id="JAHYBZ010000008">
    <property type="protein sequence ID" value="MBW6400697.1"/>
    <property type="molecule type" value="Genomic_DNA"/>
</dbReference>
<name>A0ABS7AG19_9PROT</name>
<evidence type="ECO:0000313" key="2">
    <source>
        <dbReference type="Proteomes" id="UP001196565"/>
    </source>
</evidence>
<accession>A0ABS7AG19</accession>
<comment type="caution">
    <text evidence="1">The sequence shown here is derived from an EMBL/GenBank/DDBJ whole genome shotgun (WGS) entry which is preliminary data.</text>
</comment>
<dbReference type="RefSeq" id="WP_219765256.1">
    <property type="nucleotide sequence ID" value="NZ_JAHYBZ010000008.1"/>
</dbReference>
<evidence type="ECO:0000313" key="1">
    <source>
        <dbReference type="EMBL" id="MBW6400697.1"/>
    </source>
</evidence>
<dbReference type="Proteomes" id="UP001196565">
    <property type="component" value="Unassembled WGS sequence"/>
</dbReference>
<sequence>MSGLDLKGLTAEKLSAFEGKNIALICDSGLTDASLNHCAHFVCHALDVGIGMKCGDMTFKTRGKGASIRVDDVFNYCILRGEWDDKNSSMESCLIFVTPENNVKSKTDHLIMGNISKKHIGIHLNGKVWHYSNGKDKVICESVADFKNRFYRNYGSDIGLYYGYRQDI</sequence>
<protein>
    <submittedName>
        <fullName evidence="1">Uncharacterized protein</fullName>
    </submittedName>
</protein>
<gene>
    <name evidence="1" type="ORF">KPL78_22750</name>
</gene>